<sequence>MSSGEFIPARTGGAPSSGPGPGHHATREDQLRDFFELQDRIDTLAEDLAARAYDSPVTAVLLNMGLEKARRRAGHHQLLATRAAQHSLAHELPVETLNELRDITDHPADFSAGDRALPADPRGVPTGRLPHKDTAELLQRTCAIGYFDARDRIDAAGLLLPSTNEHGTPAPARYPLLAAHMKAGNLDPTDAIRAANKLEKLRPEITGQPNPAKLRTAIEEQVLESLLTQGPAATAKLFNALNAELENATAPAPTEEELAAKTGFRLSRRTEHLTYFTLTMTNPDAELVLTHFALSDNPRTKAGNRENLANDAAGRNPGTQSNDNSDSDSDSDSEDEFEGSAADWNPTQTIPAWAIDPDTPPSERPRAEWADLGRATHPHLANPCSEGSATPNGIPAPPARADNGSGANTPIPTLPQRFNDSAEGSDGLTPARRRMQTLLNIMRTAGEPRAKGNKEATGLPQARLIVYCQLTTLLGLAEKAGITQHGLAISPGDLRRELCNAGVIPIIFNGESQILDLGREQRFVPDYMRQAVLARDGGCIVPGCTVPPEHLEMCHIDSWADGGTTSTENSAPGCVNHHHGYHTGQYKLVRNEHGLPAVILPKYLDPEQKPRRNSQWQQHTQSGPLLF</sequence>
<feature type="region of interest" description="Disordered" evidence="1">
    <location>
        <begin position="108"/>
        <end position="130"/>
    </location>
</feature>
<dbReference type="SMART" id="SM00507">
    <property type="entry name" value="HNHc"/>
    <property type="match status" value="1"/>
</dbReference>
<feature type="region of interest" description="Disordered" evidence="1">
    <location>
        <begin position="606"/>
        <end position="627"/>
    </location>
</feature>
<feature type="region of interest" description="Disordered" evidence="1">
    <location>
        <begin position="297"/>
        <end position="428"/>
    </location>
</feature>
<dbReference type="InterPro" id="IPR003615">
    <property type="entry name" value="HNH_nuc"/>
</dbReference>
<comment type="caution">
    <text evidence="3">The sequence shown here is derived from an EMBL/GenBank/DDBJ whole genome shotgun (WGS) entry which is preliminary data.</text>
</comment>
<accession>A0ABS4XG60</accession>
<reference evidence="3 4" key="1">
    <citation type="submission" date="2021-03" db="EMBL/GenBank/DDBJ databases">
        <title>Sequencing the genomes of 1000 actinobacteria strains.</title>
        <authorList>
            <person name="Klenk H.-P."/>
        </authorList>
    </citation>
    <scope>NUCLEOTIDE SEQUENCE [LARGE SCALE GENOMIC DNA]</scope>
    <source>
        <strain evidence="3 4">DSM 15797</strain>
    </source>
</reference>
<proteinExistence type="predicted"/>
<gene>
    <name evidence="3" type="ORF">JOF47_002220</name>
</gene>
<protein>
    <recommendedName>
        <fullName evidence="2">HNH nuclease domain-containing protein</fullName>
    </recommendedName>
</protein>
<dbReference type="Proteomes" id="UP001296993">
    <property type="component" value="Unassembled WGS sequence"/>
</dbReference>
<evidence type="ECO:0000313" key="4">
    <source>
        <dbReference type="Proteomes" id="UP001296993"/>
    </source>
</evidence>
<feature type="compositionally biased region" description="Acidic residues" evidence="1">
    <location>
        <begin position="325"/>
        <end position="338"/>
    </location>
</feature>
<name>A0ABS4XG60_9MICC</name>
<organism evidence="3 4">
    <name type="scientific">Paeniglutamicibacter kerguelensis</name>
    <dbReference type="NCBI Taxonomy" id="254788"/>
    <lineage>
        <taxon>Bacteria</taxon>
        <taxon>Bacillati</taxon>
        <taxon>Actinomycetota</taxon>
        <taxon>Actinomycetes</taxon>
        <taxon>Micrococcales</taxon>
        <taxon>Micrococcaceae</taxon>
        <taxon>Paeniglutamicibacter</taxon>
    </lineage>
</organism>
<dbReference type="EMBL" id="JAGIOF010000001">
    <property type="protein sequence ID" value="MBP2386709.1"/>
    <property type="molecule type" value="Genomic_DNA"/>
</dbReference>
<keyword evidence="4" id="KW-1185">Reference proteome</keyword>
<evidence type="ECO:0000256" key="1">
    <source>
        <dbReference type="SAM" id="MobiDB-lite"/>
    </source>
</evidence>
<dbReference type="RefSeq" id="WP_209997700.1">
    <property type="nucleotide sequence ID" value="NZ_BAAAJY010000002.1"/>
</dbReference>
<feature type="compositionally biased region" description="Basic and acidic residues" evidence="1">
    <location>
        <begin position="361"/>
        <end position="371"/>
    </location>
</feature>
<dbReference type="CDD" id="cd00085">
    <property type="entry name" value="HNHc"/>
    <property type="match status" value="1"/>
</dbReference>
<feature type="domain" description="HNH nuclease" evidence="2">
    <location>
        <begin position="527"/>
        <end position="579"/>
    </location>
</feature>
<feature type="compositionally biased region" description="Polar residues" evidence="1">
    <location>
        <begin position="405"/>
        <end position="419"/>
    </location>
</feature>
<feature type="compositionally biased region" description="Polar residues" evidence="1">
    <location>
        <begin position="613"/>
        <end position="627"/>
    </location>
</feature>
<evidence type="ECO:0000259" key="2">
    <source>
        <dbReference type="SMART" id="SM00507"/>
    </source>
</evidence>
<evidence type="ECO:0000313" key="3">
    <source>
        <dbReference type="EMBL" id="MBP2386709.1"/>
    </source>
</evidence>
<feature type="region of interest" description="Disordered" evidence="1">
    <location>
        <begin position="1"/>
        <end position="26"/>
    </location>
</feature>